<keyword evidence="2 4" id="KW-0238">DNA-binding</keyword>
<evidence type="ECO:0000256" key="4">
    <source>
        <dbReference type="PROSITE-ProRule" id="PRU00335"/>
    </source>
</evidence>
<dbReference type="PANTHER" id="PTHR30055">
    <property type="entry name" value="HTH-TYPE TRANSCRIPTIONAL REGULATOR RUTR"/>
    <property type="match status" value="1"/>
</dbReference>
<evidence type="ECO:0000256" key="2">
    <source>
        <dbReference type="ARBA" id="ARBA00023125"/>
    </source>
</evidence>
<dbReference type="InterPro" id="IPR036271">
    <property type="entry name" value="Tet_transcr_reg_TetR-rel_C_sf"/>
</dbReference>
<dbReference type="InterPro" id="IPR050109">
    <property type="entry name" value="HTH-type_TetR-like_transc_reg"/>
</dbReference>
<organism evidence="6 7">
    <name type="scientific">Streptomyces albiaxialis</name>
    <dbReference type="NCBI Taxonomy" id="329523"/>
    <lineage>
        <taxon>Bacteria</taxon>
        <taxon>Bacillati</taxon>
        <taxon>Actinomycetota</taxon>
        <taxon>Actinomycetes</taxon>
        <taxon>Kitasatosporales</taxon>
        <taxon>Streptomycetaceae</taxon>
        <taxon>Streptomyces</taxon>
    </lineage>
</organism>
<reference evidence="7" key="1">
    <citation type="journal article" date="2019" name="Int. J. Syst. Evol. Microbiol.">
        <title>The Global Catalogue of Microorganisms (GCM) 10K type strain sequencing project: providing services to taxonomists for standard genome sequencing and annotation.</title>
        <authorList>
            <consortium name="The Broad Institute Genomics Platform"/>
            <consortium name="The Broad Institute Genome Sequencing Center for Infectious Disease"/>
            <person name="Wu L."/>
            <person name="Ma J."/>
        </authorList>
    </citation>
    <scope>NUCLEOTIDE SEQUENCE [LARGE SCALE GENOMIC DNA]</scope>
    <source>
        <strain evidence="7">JCM 15478</strain>
    </source>
</reference>
<dbReference type="Pfam" id="PF21597">
    <property type="entry name" value="TetR_C_43"/>
    <property type="match status" value="1"/>
</dbReference>
<dbReference type="PRINTS" id="PR00455">
    <property type="entry name" value="HTHTETR"/>
</dbReference>
<comment type="caution">
    <text evidence="6">The sequence shown here is derived from an EMBL/GenBank/DDBJ whole genome shotgun (WGS) entry which is preliminary data.</text>
</comment>
<name>A0ABP5H4S7_9ACTN</name>
<dbReference type="SUPFAM" id="SSF48498">
    <property type="entry name" value="Tetracyclin repressor-like, C-terminal domain"/>
    <property type="match status" value="1"/>
</dbReference>
<feature type="domain" description="HTH tetR-type" evidence="5">
    <location>
        <begin position="21"/>
        <end position="80"/>
    </location>
</feature>
<dbReference type="SUPFAM" id="SSF46689">
    <property type="entry name" value="Homeodomain-like"/>
    <property type="match status" value="1"/>
</dbReference>
<dbReference type="Pfam" id="PF00440">
    <property type="entry name" value="TetR_N"/>
    <property type="match status" value="1"/>
</dbReference>
<evidence type="ECO:0000313" key="6">
    <source>
        <dbReference type="EMBL" id="GAA2064864.1"/>
    </source>
</evidence>
<dbReference type="PANTHER" id="PTHR30055:SF234">
    <property type="entry name" value="HTH-TYPE TRANSCRIPTIONAL REGULATOR BETI"/>
    <property type="match status" value="1"/>
</dbReference>
<keyword evidence="7" id="KW-1185">Reference proteome</keyword>
<accession>A0ABP5H4S7</accession>
<dbReference type="RefSeq" id="WP_344524264.1">
    <property type="nucleotide sequence ID" value="NZ_BAAAPE010000001.1"/>
</dbReference>
<dbReference type="InterPro" id="IPR049445">
    <property type="entry name" value="TetR_SbtR-like_C"/>
</dbReference>
<feature type="DNA-binding region" description="H-T-H motif" evidence="4">
    <location>
        <begin position="43"/>
        <end position="62"/>
    </location>
</feature>
<dbReference type="InterPro" id="IPR001647">
    <property type="entry name" value="HTH_TetR"/>
</dbReference>
<evidence type="ECO:0000259" key="5">
    <source>
        <dbReference type="PROSITE" id="PS50977"/>
    </source>
</evidence>
<gene>
    <name evidence="6" type="ORF">GCM10009801_09820</name>
</gene>
<sequence length="267" mass="28149">MANGAADRDAAGIPASRADARRNRARVLDAARSVFAAEGRMVPLGEIARRAGVGAGTVYRHFPSKEALFEAVIGESVEECVREARELAGSSAPGEVFFRFLEQMVERAAFDRALCDALAESPGPAGQSPDLTADAQGEFGIALGELLVRAQRAGAVRGDVDVARVRTLLVGCAAMEQRGEGVGRPPGLLTAVVFDGLRTDGAVTKFRNGRARGEAVNRNETSCCETCGAPLPAPRAGARTGRPARYCGSACRQKAHRDRRRRASAST</sequence>
<dbReference type="EMBL" id="BAAAPE010000001">
    <property type="protein sequence ID" value="GAA2064864.1"/>
    <property type="molecule type" value="Genomic_DNA"/>
</dbReference>
<dbReference type="Proteomes" id="UP001500016">
    <property type="component" value="Unassembled WGS sequence"/>
</dbReference>
<evidence type="ECO:0000256" key="1">
    <source>
        <dbReference type="ARBA" id="ARBA00023015"/>
    </source>
</evidence>
<dbReference type="InterPro" id="IPR009057">
    <property type="entry name" value="Homeodomain-like_sf"/>
</dbReference>
<keyword evidence="1" id="KW-0805">Transcription regulation</keyword>
<protein>
    <recommendedName>
        <fullName evidence="5">HTH tetR-type domain-containing protein</fullName>
    </recommendedName>
</protein>
<proteinExistence type="predicted"/>
<dbReference type="PROSITE" id="PS50977">
    <property type="entry name" value="HTH_TETR_2"/>
    <property type="match status" value="1"/>
</dbReference>
<keyword evidence="3" id="KW-0804">Transcription</keyword>
<evidence type="ECO:0000256" key="3">
    <source>
        <dbReference type="ARBA" id="ARBA00023163"/>
    </source>
</evidence>
<dbReference type="Gene3D" id="1.10.357.10">
    <property type="entry name" value="Tetracycline Repressor, domain 2"/>
    <property type="match status" value="1"/>
</dbReference>
<evidence type="ECO:0000313" key="7">
    <source>
        <dbReference type="Proteomes" id="UP001500016"/>
    </source>
</evidence>